<evidence type="ECO:0000313" key="3">
    <source>
        <dbReference type="Proteomes" id="UP001628179"/>
    </source>
</evidence>
<dbReference type="InterPro" id="IPR012808">
    <property type="entry name" value="CHP02453"/>
</dbReference>
<feature type="region of interest" description="Disordered" evidence="1">
    <location>
        <begin position="1"/>
        <end position="113"/>
    </location>
</feature>
<keyword evidence="3" id="KW-1185">Reference proteome</keyword>
<gene>
    <name evidence="2" type="ORF">MFIFM68171_06214</name>
</gene>
<feature type="compositionally biased region" description="Acidic residues" evidence="1">
    <location>
        <begin position="75"/>
        <end position="86"/>
    </location>
</feature>
<protein>
    <submittedName>
        <fullName evidence="2">Uncharacterized protein</fullName>
    </submittedName>
</protein>
<dbReference type="PANTHER" id="PTHR36452:SF1">
    <property type="entry name" value="DUF2461 DOMAIN-CONTAINING PROTEIN"/>
    <property type="match status" value="1"/>
</dbReference>
<evidence type="ECO:0000313" key="2">
    <source>
        <dbReference type="EMBL" id="GAB1316004.1"/>
    </source>
</evidence>
<name>A0ABQ0GEB0_9PEZI</name>
<dbReference type="PANTHER" id="PTHR36452">
    <property type="entry name" value="CHROMOSOME 12, WHOLE GENOME SHOTGUN SEQUENCE"/>
    <property type="match status" value="1"/>
</dbReference>
<comment type="caution">
    <text evidence="2">The sequence shown here is derived from an EMBL/GenBank/DDBJ whole genome shotgun (WGS) entry which is preliminary data.</text>
</comment>
<feature type="compositionally biased region" description="Basic residues" evidence="1">
    <location>
        <begin position="57"/>
        <end position="70"/>
    </location>
</feature>
<dbReference type="EMBL" id="BAAFSV010000003">
    <property type="protein sequence ID" value="GAB1316004.1"/>
    <property type="molecule type" value="Genomic_DNA"/>
</dbReference>
<dbReference type="RefSeq" id="XP_070917735.1">
    <property type="nucleotide sequence ID" value="XM_071061634.1"/>
</dbReference>
<dbReference type="Pfam" id="PF09365">
    <property type="entry name" value="DUF2461"/>
    <property type="match status" value="1"/>
</dbReference>
<accession>A0ABQ0GEB0</accession>
<reference evidence="2 3" key="1">
    <citation type="submission" date="2024-09" db="EMBL/GenBank/DDBJ databases">
        <title>Itraconazole resistance in Madurella fahalii resulting from another homologue of gene encoding cytochrome P450 14-alpha sterol demethylase (CYP51).</title>
        <authorList>
            <person name="Yoshioka I."/>
            <person name="Fahal A.H."/>
            <person name="Kaneko S."/>
            <person name="Yaguchi T."/>
        </authorList>
    </citation>
    <scope>NUCLEOTIDE SEQUENCE [LARGE SCALE GENOMIC DNA]</scope>
    <source>
        <strain evidence="2 3">IFM 68171</strain>
    </source>
</reference>
<proteinExistence type="predicted"/>
<dbReference type="NCBIfam" id="TIGR02453">
    <property type="entry name" value="TIGR02453 family protein"/>
    <property type="match status" value="1"/>
</dbReference>
<sequence>MPARKRKSAPVVEEAPSTPDAPASRRRSLRVSSSGQKSKYFEADSDSDATEDGRASVKVRGRGKPGKKARVKEPEPDEDLYEDEVPESEKDAAESEEEFDEDAPPKVTFIPLPKMRDTGGVDYADDRLHKNTLAFLKDLKANNKRSWLKAHDAEYRRALKDWESYVTTLTDKIIAVDPTIPELPFKDVNFRIYRDIRFSNDPTPYKPHFSAAFSRTGRKGPYACYYVHLEPGGNSFVGGGIWHPDSGALAKLRASIDEQPRRWRRVLCEPNFRDTFLASRVSKTAAAATKKTGKKGKKKKAEGGGETGEDEDEEAAVLKAFAEANKEGALKTRPKGFIPEHRDLELLKLRNFTVGKKVGDDVFTALEGGQEEVVGIVRAMVGFITHLNRIVMPDPGDDSESDEE</sequence>
<organism evidence="2 3">
    <name type="scientific">Madurella fahalii</name>
    <dbReference type="NCBI Taxonomy" id="1157608"/>
    <lineage>
        <taxon>Eukaryota</taxon>
        <taxon>Fungi</taxon>
        <taxon>Dikarya</taxon>
        <taxon>Ascomycota</taxon>
        <taxon>Pezizomycotina</taxon>
        <taxon>Sordariomycetes</taxon>
        <taxon>Sordariomycetidae</taxon>
        <taxon>Sordariales</taxon>
        <taxon>Sordariales incertae sedis</taxon>
        <taxon>Madurella</taxon>
    </lineage>
</organism>
<evidence type="ECO:0000256" key="1">
    <source>
        <dbReference type="SAM" id="MobiDB-lite"/>
    </source>
</evidence>
<dbReference type="Proteomes" id="UP001628179">
    <property type="component" value="Unassembled WGS sequence"/>
</dbReference>
<dbReference type="GeneID" id="98176957"/>
<feature type="compositionally biased region" description="Basic residues" evidence="1">
    <location>
        <begin position="291"/>
        <end position="300"/>
    </location>
</feature>
<feature type="region of interest" description="Disordered" evidence="1">
    <location>
        <begin position="287"/>
        <end position="312"/>
    </location>
</feature>